<dbReference type="EMBL" id="BMRE01000094">
    <property type="protein sequence ID" value="GGU85194.1"/>
    <property type="molecule type" value="Genomic_DNA"/>
</dbReference>
<comment type="caution">
    <text evidence="2">The sequence shown here is derived from an EMBL/GenBank/DDBJ whole genome shotgun (WGS) entry which is preliminary data.</text>
</comment>
<protein>
    <submittedName>
        <fullName evidence="2">Uncharacterized protein</fullName>
    </submittedName>
</protein>
<evidence type="ECO:0000256" key="1">
    <source>
        <dbReference type="SAM" id="MobiDB-lite"/>
    </source>
</evidence>
<keyword evidence="3" id="KW-1185">Reference proteome</keyword>
<gene>
    <name evidence="2" type="ORF">GCM10010178_89210</name>
</gene>
<dbReference type="Proteomes" id="UP000649573">
    <property type="component" value="Unassembled WGS sequence"/>
</dbReference>
<name>A0ABQ2VIP9_9PSEU</name>
<proteinExistence type="predicted"/>
<feature type="compositionally biased region" description="Polar residues" evidence="1">
    <location>
        <begin position="37"/>
        <end position="50"/>
    </location>
</feature>
<evidence type="ECO:0000313" key="3">
    <source>
        <dbReference type="Proteomes" id="UP000649573"/>
    </source>
</evidence>
<evidence type="ECO:0000313" key="2">
    <source>
        <dbReference type="EMBL" id="GGU85194.1"/>
    </source>
</evidence>
<feature type="region of interest" description="Disordered" evidence="1">
    <location>
        <begin position="1"/>
        <end position="50"/>
    </location>
</feature>
<reference evidence="3" key="1">
    <citation type="journal article" date="2019" name="Int. J. Syst. Evol. Microbiol.">
        <title>The Global Catalogue of Microorganisms (GCM) 10K type strain sequencing project: providing services to taxonomists for standard genome sequencing and annotation.</title>
        <authorList>
            <consortium name="The Broad Institute Genomics Platform"/>
            <consortium name="The Broad Institute Genome Sequencing Center for Infectious Disease"/>
            <person name="Wu L."/>
            <person name="Ma J."/>
        </authorList>
    </citation>
    <scope>NUCLEOTIDE SEQUENCE [LARGE SCALE GENOMIC DNA]</scope>
    <source>
        <strain evidence="3">JCM 3296</strain>
    </source>
</reference>
<sequence length="124" mass="13488">MGPYGDRLLSAHIRPPGDVQRDRLDQSTDPDMDTMVSWPSGQTNPGEPATTSSLLAVWSRRAQSRCNGDLCTGCSARSRAPTSLARQACTASYDDQPPGLDAARLWVGRAREPDAVARGDRYRL</sequence>
<organism evidence="2 3">
    <name type="scientific">Lentzea flava</name>
    <dbReference type="NCBI Taxonomy" id="103732"/>
    <lineage>
        <taxon>Bacteria</taxon>
        <taxon>Bacillati</taxon>
        <taxon>Actinomycetota</taxon>
        <taxon>Actinomycetes</taxon>
        <taxon>Pseudonocardiales</taxon>
        <taxon>Pseudonocardiaceae</taxon>
        <taxon>Lentzea</taxon>
    </lineage>
</organism>
<accession>A0ABQ2VIP9</accession>